<dbReference type="InterPro" id="IPR008995">
    <property type="entry name" value="Mo/tungstate-bd_C_term_dom"/>
</dbReference>
<comment type="similarity">
    <text evidence="1">Belongs to the ABC transporter superfamily.</text>
</comment>
<keyword evidence="10" id="KW-1185">Reference proteome</keyword>
<keyword evidence="5 9" id="KW-0067">ATP-binding</keyword>
<keyword evidence="6" id="KW-1278">Translocase</keyword>
<dbReference type="Pfam" id="PF08402">
    <property type="entry name" value="TOBE_2"/>
    <property type="match status" value="1"/>
</dbReference>
<protein>
    <submittedName>
        <fullName evidence="9">Carbohydrate ABC transporter ATP-binding protein, CUT1 family</fullName>
    </submittedName>
</protein>
<accession>A0A1Y6BV63</accession>
<gene>
    <name evidence="9" type="ORF">SAMN05428998_107141</name>
</gene>
<dbReference type="RefSeq" id="WP_085122838.1">
    <property type="nucleotide sequence ID" value="NZ_FWZX01000007.1"/>
</dbReference>
<dbReference type="EMBL" id="FWZX01000007">
    <property type="protein sequence ID" value="SMF21896.1"/>
    <property type="molecule type" value="Genomic_DNA"/>
</dbReference>
<sequence>MSFLILDRLSKSFGAVKVFDGLSLAVAKGETVAICSPSGSGKTLLLRLIAGIYEPDAGEILIDGKAVTGLAPDARGIGMAFQNFALYPHLTAFENIASPLRARGVAEAELTRRVGRVAEILKIGHVLRHLPRELSNGQKQRTALARAIVADARLLLLDDPLRNVDAKLRYEMRHELPRVLREFEATVLYVTQDFREAMALGRRIGVLHGGGFVQVDRPQRIYADPETVEVARLFGDPTINLYDSELAGGAVSLLGLTLGLPGAADGGRRPCRVGVRPEHVELDAGGEAAPDGGAGGLPVTIEAVTPLNQNAVLLLQAAGGGEILASTTLQRAEALARGPRRAIARVRPEHLLLFDRDSGARIRTG</sequence>
<dbReference type="InterPro" id="IPR047641">
    <property type="entry name" value="ABC_transpr_MalK/UgpC-like"/>
</dbReference>
<dbReference type="SUPFAM" id="SSF50331">
    <property type="entry name" value="MOP-like"/>
    <property type="match status" value="1"/>
</dbReference>
<keyword evidence="7" id="KW-0472">Membrane</keyword>
<dbReference type="SMART" id="SM00382">
    <property type="entry name" value="AAA"/>
    <property type="match status" value="1"/>
</dbReference>
<dbReference type="SUPFAM" id="SSF52540">
    <property type="entry name" value="P-loop containing nucleoside triphosphate hydrolases"/>
    <property type="match status" value="1"/>
</dbReference>
<feature type="domain" description="ABC transporter" evidence="8">
    <location>
        <begin position="4"/>
        <end position="234"/>
    </location>
</feature>
<dbReference type="PANTHER" id="PTHR43875">
    <property type="entry name" value="MALTODEXTRIN IMPORT ATP-BINDING PROTEIN MSMX"/>
    <property type="match status" value="1"/>
</dbReference>
<evidence type="ECO:0000256" key="4">
    <source>
        <dbReference type="ARBA" id="ARBA00022741"/>
    </source>
</evidence>
<dbReference type="InterPro" id="IPR013611">
    <property type="entry name" value="Transp-assoc_OB_typ2"/>
</dbReference>
<dbReference type="STRING" id="560819.SAMN05428998_107141"/>
<reference evidence="9 10" key="1">
    <citation type="submission" date="2017-04" db="EMBL/GenBank/DDBJ databases">
        <authorList>
            <person name="Afonso C.L."/>
            <person name="Miller P.J."/>
            <person name="Scott M.A."/>
            <person name="Spackman E."/>
            <person name="Goraichik I."/>
            <person name="Dimitrov K.M."/>
            <person name="Suarez D.L."/>
            <person name="Swayne D.E."/>
        </authorList>
    </citation>
    <scope>NUCLEOTIDE SEQUENCE [LARGE SCALE GENOMIC DNA]</scope>
    <source>
        <strain evidence="9 10">USBA 355</strain>
    </source>
</reference>
<organism evidence="9 10">
    <name type="scientific">Tistlia consotensis USBA 355</name>
    <dbReference type="NCBI Taxonomy" id="560819"/>
    <lineage>
        <taxon>Bacteria</taxon>
        <taxon>Pseudomonadati</taxon>
        <taxon>Pseudomonadota</taxon>
        <taxon>Alphaproteobacteria</taxon>
        <taxon>Rhodospirillales</taxon>
        <taxon>Rhodovibrionaceae</taxon>
        <taxon>Tistlia</taxon>
    </lineage>
</organism>
<dbReference type="Pfam" id="PF00005">
    <property type="entry name" value="ABC_tran"/>
    <property type="match status" value="1"/>
</dbReference>
<dbReference type="InterPro" id="IPR027417">
    <property type="entry name" value="P-loop_NTPase"/>
</dbReference>
<dbReference type="Gene3D" id="3.40.50.300">
    <property type="entry name" value="P-loop containing nucleotide triphosphate hydrolases"/>
    <property type="match status" value="1"/>
</dbReference>
<evidence type="ECO:0000256" key="3">
    <source>
        <dbReference type="ARBA" id="ARBA00022475"/>
    </source>
</evidence>
<evidence type="ECO:0000256" key="5">
    <source>
        <dbReference type="ARBA" id="ARBA00022840"/>
    </source>
</evidence>
<evidence type="ECO:0000313" key="10">
    <source>
        <dbReference type="Proteomes" id="UP000192917"/>
    </source>
</evidence>
<dbReference type="InterPro" id="IPR003439">
    <property type="entry name" value="ABC_transporter-like_ATP-bd"/>
</dbReference>
<dbReference type="InterPro" id="IPR003593">
    <property type="entry name" value="AAA+_ATPase"/>
</dbReference>
<evidence type="ECO:0000256" key="2">
    <source>
        <dbReference type="ARBA" id="ARBA00022448"/>
    </source>
</evidence>
<dbReference type="GO" id="GO:0016887">
    <property type="term" value="F:ATP hydrolysis activity"/>
    <property type="evidence" value="ECO:0007669"/>
    <property type="project" value="InterPro"/>
</dbReference>
<evidence type="ECO:0000256" key="6">
    <source>
        <dbReference type="ARBA" id="ARBA00022967"/>
    </source>
</evidence>
<evidence type="ECO:0000313" key="9">
    <source>
        <dbReference type="EMBL" id="SMF21896.1"/>
    </source>
</evidence>
<keyword evidence="3" id="KW-1003">Cell membrane</keyword>
<evidence type="ECO:0000259" key="8">
    <source>
        <dbReference type="PROSITE" id="PS50893"/>
    </source>
</evidence>
<dbReference type="GO" id="GO:0005524">
    <property type="term" value="F:ATP binding"/>
    <property type="evidence" value="ECO:0007669"/>
    <property type="project" value="UniProtKB-KW"/>
</dbReference>
<dbReference type="AlphaFoldDB" id="A0A1Y6BV63"/>
<evidence type="ECO:0000256" key="1">
    <source>
        <dbReference type="ARBA" id="ARBA00005417"/>
    </source>
</evidence>
<proteinExistence type="inferred from homology"/>
<keyword evidence="4" id="KW-0547">Nucleotide-binding</keyword>
<dbReference type="Gene3D" id="2.40.50.100">
    <property type="match status" value="1"/>
</dbReference>
<dbReference type="PANTHER" id="PTHR43875:SF15">
    <property type="entry name" value="TREHALOSE IMPORT ATP-BINDING PROTEIN SUGC"/>
    <property type="match status" value="1"/>
</dbReference>
<dbReference type="Proteomes" id="UP000192917">
    <property type="component" value="Unassembled WGS sequence"/>
</dbReference>
<keyword evidence="2" id="KW-0813">Transport</keyword>
<name>A0A1Y6BV63_9PROT</name>
<evidence type="ECO:0000256" key="7">
    <source>
        <dbReference type="ARBA" id="ARBA00023136"/>
    </source>
</evidence>
<dbReference type="GO" id="GO:0055052">
    <property type="term" value="C:ATP-binding cassette (ABC) transporter complex, substrate-binding subunit-containing"/>
    <property type="evidence" value="ECO:0007669"/>
    <property type="project" value="TreeGrafter"/>
</dbReference>
<dbReference type="GO" id="GO:0022857">
    <property type="term" value="F:transmembrane transporter activity"/>
    <property type="evidence" value="ECO:0007669"/>
    <property type="project" value="InterPro"/>
</dbReference>
<dbReference type="PROSITE" id="PS50893">
    <property type="entry name" value="ABC_TRANSPORTER_2"/>
    <property type="match status" value="1"/>
</dbReference>